<dbReference type="GO" id="GO:0003677">
    <property type="term" value="F:DNA binding"/>
    <property type="evidence" value="ECO:0007669"/>
    <property type="project" value="InterPro"/>
</dbReference>
<dbReference type="InterPro" id="IPR036286">
    <property type="entry name" value="LexA/Signal_pep-like_sf"/>
</dbReference>
<dbReference type="Proteomes" id="UP000612585">
    <property type="component" value="Unassembled WGS sequence"/>
</dbReference>
<keyword evidence="4 7" id="KW-0068">Autocatalytic cleavage</keyword>
<evidence type="ECO:0000313" key="10">
    <source>
        <dbReference type="Proteomes" id="UP000612585"/>
    </source>
</evidence>
<dbReference type="CDD" id="cd06529">
    <property type="entry name" value="S24_LexA-like"/>
    <property type="match status" value="1"/>
</dbReference>
<keyword evidence="3 7" id="KW-0378">Hydrolase</keyword>
<evidence type="ECO:0000256" key="2">
    <source>
        <dbReference type="ARBA" id="ARBA00022763"/>
    </source>
</evidence>
<accession>A0A8J4E953</accession>
<dbReference type="Gene3D" id="2.10.109.10">
    <property type="entry name" value="Umud Fragment, subunit A"/>
    <property type="match status" value="1"/>
</dbReference>
<comment type="similarity">
    <text evidence="1 7">Belongs to the peptidase S24 family.</text>
</comment>
<dbReference type="InterPro" id="IPR050077">
    <property type="entry name" value="LexA_repressor"/>
</dbReference>
<dbReference type="SUPFAM" id="SSF51306">
    <property type="entry name" value="LexA/Signal peptidase"/>
    <property type="match status" value="1"/>
</dbReference>
<keyword evidence="6" id="KW-0742">SOS response</keyword>
<dbReference type="GO" id="GO:0009432">
    <property type="term" value="P:SOS response"/>
    <property type="evidence" value="ECO:0007669"/>
    <property type="project" value="UniProtKB-KW"/>
</dbReference>
<evidence type="ECO:0000256" key="7">
    <source>
        <dbReference type="RuleBase" id="RU003991"/>
    </source>
</evidence>
<comment type="caution">
    <text evidence="9">The sequence shown here is derived from an EMBL/GenBank/DDBJ whole genome shotgun (WGS) entry which is preliminary data.</text>
</comment>
<evidence type="ECO:0000259" key="8">
    <source>
        <dbReference type="Pfam" id="PF00717"/>
    </source>
</evidence>
<dbReference type="Pfam" id="PF00717">
    <property type="entry name" value="Peptidase_S24"/>
    <property type="match status" value="1"/>
</dbReference>
<feature type="domain" description="Peptidase S24/S26A/S26B/S26C" evidence="8">
    <location>
        <begin position="6"/>
        <end position="101"/>
    </location>
</feature>
<dbReference type="InterPro" id="IPR006197">
    <property type="entry name" value="Peptidase_S24_LexA"/>
</dbReference>
<evidence type="ECO:0000256" key="1">
    <source>
        <dbReference type="ARBA" id="ARBA00007484"/>
    </source>
</evidence>
<evidence type="ECO:0000256" key="3">
    <source>
        <dbReference type="ARBA" id="ARBA00022801"/>
    </source>
</evidence>
<dbReference type="EMBL" id="BOPG01000093">
    <property type="protein sequence ID" value="GIJ63402.1"/>
    <property type="molecule type" value="Genomic_DNA"/>
</dbReference>
<name>A0A8J4E953_9ACTN</name>
<reference evidence="9" key="1">
    <citation type="submission" date="2021-01" db="EMBL/GenBank/DDBJ databases">
        <title>Whole genome shotgun sequence of Virgisporangium aurantiacum NBRC 16421.</title>
        <authorList>
            <person name="Komaki H."/>
            <person name="Tamura T."/>
        </authorList>
    </citation>
    <scope>NUCLEOTIDE SEQUENCE</scope>
    <source>
        <strain evidence="9">NBRC 16421</strain>
    </source>
</reference>
<keyword evidence="5" id="KW-0234">DNA repair</keyword>
<dbReference type="PANTHER" id="PTHR33516">
    <property type="entry name" value="LEXA REPRESSOR"/>
    <property type="match status" value="1"/>
</dbReference>
<dbReference type="GO" id="GO:0006355">
    <property type="term" value="P:regulation of DNA-templated transcription"/>
    <property type="evidence" value="ECO:0007669"/>
    <property type="project" value="InterPro"/>
</dbReference>
<gene>
    <name evidence="9" type="ORF">Vau01_109180</name>
</gene>
<organism evidence="9 10">
    <name type="scientific">Virgisporangium aurantiacum</name>
    <dbReference type="NCBI Taxonomy" id="175570"/>
    <lineage>
        <taxon>Bacteria</taxon>
        <taxon>Bacillati</taxon>
        <taxon>Actinomycetota</taxon>
        <taxon>Actinomycetes</taxon>
        <taxon>Micromonosporales</taxon>
        <taxon>Micromonosporaceae</taxon>
        <taxon>Virgisporangium</taxon>
    </lineage>
</organism>
<dbReference type="GO" id="GO:0006281">
    <property type="term" value="P:DNA repair"/>
    <property type="evidence" value="ECO:0007669"/>
    <property type="project" value="UniProtKB-KW"/>
</dbReference>
<evidence type="ECO:0000256" key="5">
    <source>
        <dbReference type="ARBA" id="ARBA00023204"/>
    </source>
</evidence>
<dbReference type="PRINTS" id="PR00726">
    <property type="entry name" value="LEXASERPTASE"/>
</dbReference>
<sequence>MSMEADGELALPLTLVGHGTLFALRVHDDSMVEAAICAGDVVVVRQQAVAADGDMVAVRIDGEATVKVYRHTADGHAELVPRNPAYQPVPADGAVILGKVVSVLRRL</sequence>
<protein>
    <recommendedName>
        <fullName evidence="8">Peptidase S24/S26A/S26B/S26C domain-containing protein</fullName>
    </recommendedName>
</protein>
<dbReference type="AlphaFoldDB" id="A0A8J4E953"/>
<evidence type="ECO:0000256" key="4">
    <source>
        <dbReference type="ARBA" id="ARBA00022813"/>
    </source>
</evidence>
<dbReference type="InterPro" id="IPR015927">
    <property type="entry name" value="Peptidase_S24_S26A/B/C"/>
</dbReference>
<dbReference type="InterPro" id="IPR039418">
    <property type="entry name" value="LexA-like"/>
</dbReference>
<keyword evidence="2" id="KW-0227">DNA damage</keyword>
<dbReference type="PANTHER" id="PTHR33516:SF2">
    <property type="entry name" value="LEXA REPRESSOR-RELATED"/>
    <property type="match status" value="1"/>
</dbReference>
<evidence type="ECO:0000313" key="9">
    <source>
        <dbReference type="EMBL" id="GIJ63402.1"/>
    </source>
</evidence>
<keyword evidence="10" id="KW-1185">Reference proteome</keyword>
<dbReference type="GO" id="GO:0016787">
    <property type="term" value="F:hydrolase activity"/>
    <property type="evidence" value="ECO:0007669"/>
    <property type="project" value="UniProtKB-KW"/>
</dbReference>
<proteinExistence type="inferred from homology"/>
<evidence type="ECO:0000256" key="6">
    <source>
        <dbReference type="ARBA" id="ARBA00023236"/>
    </source>
</evidence>